<accession>A0A6J5R1A7</accession>
<evidence type="ECO:0000313" key="1">
    <source>
        <dbReference type="EMBL" id="CAB4190639.1"/>
    </source>
</evidence>
<gene>
    <name evidence="1" type="ORF">UFOVP1202_75</name>
</gene>
<protein>
    <submittedName>
        <fullName evidence="1">Uncharacterized protein</fullName>
    </submittedName>
</protein>
<name>A0A6J5R1A7_9CAUD</name>
<proteinExistence type="predicted"/>
<dbReference type="EMBL" id="LR797147">
    <property type="protein sequence ID" value="CAB4190639.1"/>
    <property type="molecule type" value="Genomic_DNA"/>
</dbReference>
<organism evidence="1">
    <name type="scientific">uncultured Caudovirales phage</name>
    <dbReference type="NCBI Taxonomy" id="2100421"/>
    <lineage>
        <taxon>Viruses</taxon>
        <taxon>Duplodnaviria</taxon>
        <taxon>Heunggongvirae</taxon>
        <taxon>Uroviricota</taxon>
        <taxon>Caudoviricetes</taxon>
        <taxon>Peduoviridae</taxon>
        <taxon>Maltschvirus</taxon>
        <taxon>Maltschvirus maltsch</taxon>
    </lineage>
</organism>
<sequence length="346" mass="38925">MAASVSKRKPKPTVKPEGLDYLHQAYFAGPKAKTAPDVPADRIFMDPSGMPRFEQPDNEARFKLKNITDYYAKLRRSGPRMEGDPASTLRATIAPLGDLVDHELLYKDYPSLRDMPVLLYPDSKNSNVNSVAGYSQPEQVVEAFNDDVRYISPLEAAFFPDPYTGKVDIFDPEGEAMYNRLLNSPVGAMFLTPDSKSFDKPYRDFGPIPNDYANNFQESMLGATLHETGHGIDAFEGTDMYGAYPTDFRDSPELQQYFARPTEMTSFLAQSRINMPEDERYKDMPAMAKLFENNAAWKDEGIAGQYIDDILAESGIYPDDPNYRRAYAAVMKDLMNNAIAEESMVP</sequence>
<reference evidence="1" key="1">
    <citation type="submission" date="2020-05" db="EMBL/GenBank/DDBJ databases">
        <authorList>
            <person name="Chiriac C."/>
            <person name="Salcher M."/>
            <person name="Ghai R."/>
            <person name="Kavagutti S V."/>
        </authorList>
    </citation>
    <scope>NUCLEOTIDE SEQUENCE</scope>
</reference>